<keyword evidence="16" id="KW-0238">DNA-binding</keyword>
<dbReference type="OrthoDB" id="1747274at2759"/>
<dbReference type="RefSeq" id="XP_031550254.1">
    <property type="nucleotide sequence ID" value="XM_031694394.1"/>
</dbReference>
<evidence type="ECO:0000256" key="20">
    <source>
        <dbReference type="SAM" id="MobiDB-lite"/>
    </source>
</evidence>
<sequence length="741" mass="83613">MAGEVDFEEEFEEEDEFEWNERQTYQDQTITFTSMKTQTDGISNYENFEGAVLQKPKENAESTETFEVEKPETSSLSNENSTGGPSRMSLNDHKAGMEGLDKEKINKIIFEASKGSKFYENELLKEQQVKERIHRQTEQLESSTDKEKSEALVQADRLVKELEETRDLSRTIVHIDMDAFYAAVEMRDDPSLRDKPMAVGSMGMLSTSNYLARRFGVRAAMPGFIGKKLCPDLTIVPGHFDKYREASSIVRNILKDYDPDFLPMSLDEAYLDLTDYIKERQKHTEKRVFYKPTGSQETTNQDSDIQPYEFGHTVDDIVKEIRFRIELETQLTASAGIACNRMLAKVCTDRNKPNGQFILSSDRDFVLQFVRDLPIRKISGIGRVSEQMLKALGITTCSDLYDRRGLIVLLHSNISSRFLIAVSLGLGETRLECTRERKSLGTERTFTEISNPKELFLECQNLCKTVANDCKDEGLRPRTVTLKLKTVKFDLKTRSFSYPNPISSEKEIWDAARDLLSKEIKSCEPKLLRLRLMGVRLSNFESFEKKDTKQDTITSFLQMGKCKQESDGHDGTVLECGNKDEMSTTDLGSASTSGIVQSTSATSSFQAVCPVCNNLQTIEGSDHLEVFNKHVDLCLKNQSEVEKSCFEAVCPVCNTLQVIKNPDYLTVFNKHVDLCLNSGTIKKVLSLDHTANTSPGTPLKKDGGETGSTGGKSMKGGKRKQQNTKDASTPKRVTLERFWSK</sequence>
<dbReference type="SUPFAM" id="SSF100879">
    <property type="entry name" value="Lesion bypass DNA polymerase (Y-family), little finger domain"/>
    <property type="match status" value="1"/>
</dbReference>
<dbReference type="FunFam" id="1.10.150.810:FF:000001">
    <property type="entry name" value="DNA polymerase kappa"/>
    <property type="match status" value="1"/>
</dbReference>
<evidence type="ECO:0000256" key="5">
    <source>
        <dbReference type="ARBA" id="ARBA00016178"/>
    </source>
</evidence>
<dbReference type="Proteomes" id="UP000515163">
    <property type="component" value="Unplaced"/>
</dbReference>
<dbReference type="FunFam" id="3.30.70.270:FF:000151">
    <property type="entry name" value="Polymerase (DNA directed) kappa"/>
    <property type="match status" value="1"/>
</dbReference>
<dbReference type="InterPro" id="IPR043128">
    <property type="entry name" value="Rev_trsase/Diguanyl_cyclase"/>
</dbReference>
<dbReference type="InterPro" id="IPR043502">
    <property type="entry name" value="DNA/RNA_pol_sf"/>
</dbReference>
<evidence type="ECO:0000313" key="22">
    <source>
        <dbReference type="Proteomes" id="UP000515163"/>
    </source>
</evidence>
<dbReference type="PROSITE" id="PS50173">
    <property type="entry name" value="UMUC"/>
    <property type="match status" value="1"/>
</dbReference>
<dbReference type="Gene3D" id="3.30.160.60">
    <property type="entry name" value="Classic Zinc Finger"/>
    <property type="match status" value="1"/>
</dbReference>
<feature type="compositionally biased region" description="Gly residues" evidence="20">
    <location>
        <begin position="705"/>
        <end position="714"/>
    </location>
</feature>
<accession>A0A6P8H1I4</accession>
<dbReference type="CDD" id="cd03586">
    <property type="entry name" value="PolY_Pol_IV_kappa"/>
    <property type="match status" value="1"/>
</dbReference>
<evidence type="ECO:0000256" key="8">
    <source>
        <dbReference type="ARBA" id="ARBA00022695"/>
    </source>
</evidence>
<dbReference type="GO" id="GO:0006281">
    <property type="term" value="P:DNA repair"/>
    <property type="evidence" value="ECO:0007669"/>
    <property type="project" value="UniProtKB-KW"/>
</dbReference>
<evidence type="ECO:0000259" key="21">
    <source>
        <dbReference type="PROSITE" id="PS50173"/>
    </source>
</evidence>
<dbReference type="Pfam" id="PF00817">
    <property type="entry name" value="IMS"/>
    <property type="match status" value="1"/>
</dbReference>
<keyword evidence="15" id="KW-0239">DNA-directed DNA polymerase</keyword>
<keyword evidence="8" id="KW-0548">Nucleotidyltransferase</keyword>
<dbReference type="Pfam" id="PF11799">
    <property type="entry name" value="IMS_C"/>
    <property type="match status" value="1"/>
</dbReference>
<dbReference type="FunFam" id="1.10.150.810:FF:000005">
    <property type="entry name" value="DNA polymerase kappa-like"/>
    <property type="match status" value="1"/>
</dbReference>
<evidence type="ECO:0000256" key="1">
    <source>
        <dbReference type="ARBA" id="ARBA00001946"/>
    </source>
</evidence>
<dbReference type="HAMAP" id="MF_01113">
    <property type="entry name" value="DNApol_IV"/>
    <property type="match status" value="1"/>
</dbReference>
<dbReference type="PANTHER" id="PTHR11076">
    <property type="entry name" value="DNA REPAIR POLYMERASE UMUC / TRANSFERASE FAMILY MEMBER"/>
    <property type="match status" value="1"/>
</dbReference>
<comment type="subcellular location">
    <subcellularLocation>
        <location evidence="2">Nucleus</location>
    </subcellularLocation>
</comment>
<dbReference type="InterPro" id="IPR017961">
    <property type="entry name" value="DNA_pol_Y-fam_little_finger"/>
</dbReference>
<dbReference type="PANTHER" id="PTHR11076:SF33">
    <property type="entry name" value="DNA POLYMERASE KAPPA"/>
    <property type="match status" value="1"/>
</dbReference>
<dbReference type="InParanoid" id="A0A6P8H1I4"/>
<evidence type="ECO:0000256" key="16">
    <source>
        <dbReference type="ARBA" id="ARBA00023125"/>
    </source>
</evidence>
<evidence type="ECO:0000256" key="14">
    <source>
        <dbReference type="ARBA" id="ARBA00022842"/>
    </source>
</evidence>
<dbReference type="Gene3D" id="3.40.1170.60">
    <property type="match status" value="1"/>
</dbReference>
<evidence type="ECO:0000313" key="23">
    <source>
        <dbReference type="RefSeq" id="XP_031550254.1"/>
    </source>
</evidence>
<evidence type="ECO:0000256" key="13">
    <source>
        <dbReference type="ARBA" id="ARBA00022833"/>
    </source>
</evidence>
<evidence type="ECO:0000256" key="2">
    <source>
        <dbReference type="ARBA" id="ARBA00004123"/>
    </source>
</evidence>
<dbReference type="Gene3D" id="3.30.1490.100">
    <property type="entry name" value="DNA polymerase, Y-family, little finger domain"/>
    <property type="match status" value="1"/>
</dbReference>
<dbReference type="SUPFAM" id="SSF56672">
    <property type="entry name" value="DNA/RNA polymerases"/>
    <property type="match status" value="1"/>
</dbReference>
<dbReference type="EC" id="2.7.7.7" evidence="4"/>
<keyword evidence="7" id="KW-0808">Transferase</keyword>
<keyword evidence="14" id="KW-0460">Magnesium</keyword>
<feature type="region of interest" description="Disordered" evidence="20">
    <location>
        <begin position="1"/>
        <end position="20"/>
    </location>
</feature>
<dbReference type="GO" id="GO:0003887">
    <property type="term" value="F:DNA-directed DNA polymerase activity"/>
    <property type="evidence" value="ECO:0007669"/>
    <property type="project" value="UniProtKB-KW"/>
</dbReference>
<evidence type="ECO:0000256" key="4">
    <source>
        <dbReference type="ARBA" id="ARBA00012417"/>
    </source>
</evidence>
<keyword evidence="12" id="KW-0863">Zinc-finger</keyword>
<keyword evidence="10" id="KW-0479">Metal-binding</keyword>
<dbReference type="GO" id="GO:0008270">
    <property type="term" value="F:zinc ion binding"/>
    <property type="evidence" value="ECO:0007669"/>
    <property type="project" value="UniProtKB-KW"/>
</dbReference>
<dbReference type="InterPro" id="IPR006642">
    <property type="entry name" value="Rad18_UBZ4"/>
</dbReference>
<dbReference type="FunCoup" id="A0A6P8H1I4">
    <property type="interactions" value="2256"/>
</dbReference>
<dbReference type="SMART" id="SM00734">
    <property type="entry name" value="ZnF_Rad18"/>
    <property type="match status" value="2"/>
</dbReference>
<dbReference type="GO" id="GO:0006260">
    <property type="term" value="P:DNA replication"/>
    <property type="evidence" value="ECO:0007669"/>
    <property type="project" value="UniProtKB-KW"/>
</dbReference>
<keyword evidence="22" id="KW-1185">Reference proteome</keyword>
<dbReference type="GO" id="GO:0003684">
    <property type="term" value="F:damaged DNA binding"/>
    <property type="evidence" value="ECO:0007669"/>
    <property type="project" value="InterPro"/>
</dbReference>
<comment type="cofactor">
    <cofactor evidence="1">
        <name>Mg(2+)</name>
        <dbReference type="ChEBI" id="CHEBI:18420"/>
    </cofactor>
</comment>
<comment type="catalytic activity">
    <reaction evidence="19">
        <text>DNA(n) + a 2'-deoxyribonucleoside 5'-triphosphate = DNA(n+1) + diphosphate</text>
        <dbReference type="Rhea" id="RHEA:22508"/>
        <dbReference type="Rhea" id="RHEA-COMP:17339"/>
        <dbReference type="Rhea" id="RHEA-COMP:17340"/>
        <dbReference type="ChEBI" id="CHEBI:33019"/>
        <dbReference type="ChEBI" id="CHEBI:61560"/>
        <dbReference type="ChEBI" id="CHEBI:173112"/>
        <dbReference type="EC" id="2.7.7.7"/>
    </reaction>
</comment>
<evidence type="ECO:0000256" key="15">
    <source>
        <dbReference type="ARBA" id="ARBA00022932"/>
    </source>
</evidence>
<evidence type="ECO:0000256" key="11">
    <source>
        <dbReference type="ARBA" id="ARBA00022763"/>
    </source>
</evidence>
<evidence type="ECO:0000256" key="18">
    <source>
        <dbReference type="ARBA" id="ARBA00023242"/>
    </source>
</evidence>
<dbReference type="Gene3D" id="3.30.70.270">
    <property type="match status" value="1"/>
</dbReference>
<dbReference type="InterPro" id="IPR001126">
    <property type="entry name" value="UmuC"/>
</dbReference>
<evidence type="ECO:0000256" key="10">
    <source>
        <dbReference type="ARBA" id="ARBA00022723"/>
    </source>
</evidence>
<feature type="compositionally biased region" description="Acidic residues" evidence="20">
    <location>
        <begin position="1"/>
        <end position="18"/>
    </location>
</feature>
<reference evidence="23" key="1">
    <citation type="submission" date="2025-08" db="UniProtKB">
        <authorList>
            <consortium name="RefSeq"/>
        </authorList>
    </citation>
    <scope>IDENTIFICATION</scope>
    <source>
        <tissue evidence="23">Tentacle</tissue>
    </source>
</reference>
<dbReference type="FunFam" id="3.40.1170.60:FF:000002">
    <property type="entry name" value="Polymerase (DNA directed) kappa"/>
    <property type="match status" value="1"/>
</dbReference>
<dbReference type="KEGG" id="aten:116287712"/>
<feature type="compositionally biased region" description="Polar residues" evidence="20">
    <location>
        <begin position="73"/>
        <end position="84"/>
    </location>
</feature>
<keyword evidence="11" id="KW-0227">DNA damage</keyword>
<gene>
    <name evidence="23" type="primary">LOC116287712</name>
</gene>
<dbReference type="GO" id="GO:0005634">
    <property type="term" value="C:nucleus"/>
    <property type="evidence" value="ECO:0007669"/>
    <property type="project" value="UniProtKB-SubCell"/>
</dbReference>
<keyword evidence="18" id="KW-0539">Nucleus</keyword>
<comment type="similarity">
    <text evidence="3">Belongs to the DNA polymerase type-Y family.</text>
</comment>
<dbReference type="AlphaFoldDB" id="A0A6P8H1I4"/>
<keyword evidence="6" id="KW-0515">Mutator protein</keyword>
<dbReference type="InterPro" id="IPR050116">
    <property type="entry name" value="DNA_polymerase-Y"/>
</dbReference>
<evidence type="ECO:0000256" key="12">
    <source>
        <dbReference type="ARBA" id="ARBA00022771"/>
    </source>
</evidence>
<dbReference type="GeneID" id="116287712"/>
<evidence type="ECO:0000256" key="3">
    <source>
        <dbReference type="ARBA" id="ARBA00010945"/>
    </source>
</evidence>
<evidence type="ECO:0000256" key="17">
    <source>
        <dbReference type="ARBA" id="ARBA00023204"/>
    </source>
</evidence>
<keyword evidence="13" id="KW-0862">Zinc</keyword>
<proteinExistence type="inferred from homology"/>
<feature type="domain" description="UmuC" evidence="21">
    <location>
        <begin position="172"/>
        <end position="382"/>
    </location>
</feature>
<dbReference type="Gene3D" id="1.10.150.810">
    <property type="match status" value="2"/>
</dbReference>
<dbReference type="InterPro" id="IPR036775">
    <property type="entry name" value="DNA_pol_Y-fam_lit_finger_sf"/>
</dbReference>
<dbReference type="InterPro" id="IPR022880">
    <property type="entry name" value="DNApol_IV"/>
</dbReference>
<evidence type="ECO:0000256" key="6">
    <source>
        <dbReference type="ARBA" id="ARBA00022457"/>
    </source>
</evidence>
<protein>
    <recommendedName>
        <fullName evidence="5">DNA polymerase kappa</fullName>
        <ecNumber evidence="4">2.7.7.7</ecNumber>
    </recommendedName>
</protein>
<name>A0A6P8H1I4_ACTTE</name>
<evidence type="ECO:0000256" key="7">
    <source>
        <dbReference type="ARBA" id="ARBA00022679"/>
    </source>
</evidence>
<dbReference type="FunFam" id="3.30.1490.100:FF:000004">
    <property type="entry name" value="DNA polymerase IV"/>
    <property type="match status" value="1"/>
</dbReference>
<evidence type="ECO:0000256" key="9">
    <source>
        <dbReference type="ARBA" id="ARBA00022705"/>
    </source>
</evidence>
<dbReference type="GO" id="GO:0042276">
    <property type="term" value="P:error-prone translesion synthesis"/>
    <property type="evidence" value="ECO:0007669"/>
    <property type="project" value="TreeGrafter"/>
</dbReference>
<evidence type="ECO:0000256" key="19">
    <source>
        <dbReference type="ARBA" id="ARBA00049244"/>
    </source>
</evidence>
<organism evidence="22 23">
    <name type="scientific">Actinia tenebrosa</name>
    <name type="common">Australian red waratah sea anemone</name>
    <dbReference type="NCBI Taxonomy" id="6105"/>
    <lineage>
        <taxon>Eukaryota</taxon>
        <taxon>Metazoa</taxon>
        <taxon>Cnidaria</taxon>
        <taxon>Anthozoa</taxon>
        <taxon>Hexacorallia</taxon>
        <taxon>Actiniaria</taxon>
        <taxon>Actiniidae</taxon>
        <taxon>Actinia</taxon>
    </lineage>
</organism>
<feature type="region of interest" description="Disordered" evidence="20">
    <location>
        <begin position="689"/>
        <end position="741"/>
    </location>
</feature>
<keyword evidence="17" id="KW-0234">DNA repair</keyword>
<keyword evidence="9" id="KW-0235">DNA replication</keyword>
<feature type="region of interest" description="Disordered" evidence="20">
    <location>
        <begin position="56"/>
        <end position="91"/>
    </location>
</feature>